<accession>A0A5B7DLS0</accession>
<dbReference type="Proteomes" id="UP000324222">
    <property type="component" value="Unassembled WGS sequence"/>
</dbReference>
<evidence type="ECO:0000313" key="2">
    <source>
        <dbReference type="Proteomes" id="UP000324222"/>
    </source>
</evidence>
<sequence length="101" mass="11890">MSSHRLECLISLKRRRARQYVRRTSQYKFDMALHARKLSQFEIGRSASQSAYPRRSPYPKCHKSLVFVYLRHSPTSGRSDPRRHSPNPLTIARQLTSCCFH</sequence>
<gene>
    <name evidence="1" type="ORF">E2C01_015084</name>
</gene>
<organism evidence="1 2">
    <name type="scientific">Portunus trituberculatus</name>
    <name type="common">Swimming crab</name>
    <name type="synonym">Neptunus trituberculatus</name>
    <dbReference type="NCBI Taxonomy" id="210409"/>
    <lineage>
        <taxon>Eukaryota</taxon>
        <taxon>Metazoa</taxon>
        <taxon>Ecdysozoa</taxon>
        <taxon>Arthropoda</taxon>
        <taxon>Crustacea</taxon>
        <taxon>Multicrustacea</taxon>
        <taxon>Malacostraca</taxon>
        <taxon>Eumalacostraca</taxon>
        <taxon>Eucarida</taxon>
        <taxon>Decapoda</taxon>
        <taxon>Pleocyemata</taxon>
        <taxon>Brachyura</taxon>
        <taxon>Eubrachyura</taxon>
        <taxon>Portunoidea</taxon>
        <taxon>Portunidae</taxon>
        <taxon>Portuninae</taxon>
        <taxon>Portunus</taxon>
    </lineage>
</organism>
<proteinExistence type="predicted"/>
<reference evidence="1 2" key="1">
    <citation type="submission" date="2019-05" db="EMBL/GenBank/DDBJ databases">
        <title>Another draft genome of Portunus trituberculatus and its Hox gene families provides insights of decapod evolution.</title>
        <authorList>
            <person name="Jeong J.-H."/>
            <person name="Song I."/>
            <person name="Kim S."/>
            <person name="Choi T."/>
            <person name="Kim D."/>
            <person name="Ryu S."/>
            <person name="Kim W."/>
        </authorList>
    </citation>
    <scope>NUCLEOTIDE SEQUENCE [LARGE SCALE GENOMIC DNA]</scope>
    <source>
        <tissue evidence="1">Muscle</tissue>
    </source>
</reference>
<dbReference type="AlphaFoldDB" id="A0A5B7DLS0"/>
<comment type="caution">
    <text evidence="1">The sequence shown here is derived from an EMBL/GenBank/DDBJ whole genome shotgun (WGS) entry which is preliminary data.</text>
</comment>
<protein>
    <submittedName>
        <fullName evidence="1">Uncharacterized protein</fullName>
    </submittedName>
</protein>
<dbReference type="EMBL" id="VSRR010001049">
    <property type="protein sequence ID" value="MPC22077.1"/>
    <property type="molecule type" value="Genomic_DNA"/>
</dbReference>
<evidence type="ECO:0000313" key="1">
    <source>
        <dbReference type="EMBL" id="MPC22077.1"/>
    </source>
</evidence>
<keyword evidence="2" id="KW-1185">Reference proteome</keyword>
<name>A0A5B7DLS0_PORTR</name>